<feature type="compositionally biased region" description="Pro residues" evidence="1">
    <location>
        <begin position="676"/>
        <end position="695"/>
    </location>
</feature>
<accession>A0ABM1A5J1</accession>
<sequence length="1680" mass="176377">MADQRFNQVPGFVGGGFNMVPQNSPMPGGPGMYMQPGMPMNPMMQQQMMMNQGYRFPMQAARMGPPNTPPPPYSAHSQVLSMAGPMPARPRASLSKSKGTPQQSEKERFFEEQRQKLRQFGRPGAVKVDADKLIGSMFAADTKIPPQSQEKVEIIPAVEEEDGFGEFLQGPSAAELARQSAGASAEAVESGEPAGPEPLEEQQPVVEEKKDLTSMMLECSDLNAPQKARGFHKPTLNEVQKPHHGNHKQQKLSFHESDHSRGWKHTEDLEGLFQMPAMPPPAAQPLPPHTVYTQQQLAAGMMPPGMTPAFQGGVVPGPPTGPPPAYADVASSPPSLPVMMGVPSPTSHPPDLTPEQSSRPAKALPEWCSYSEDQMPPVYKHVWEASLVEGKISTERLYPILLLSGLQREKLAQIWSLCNTSSPGQLVKQELWLVLALIALTQNNYNTMSQDILARCPVPPVPAFAHGQDSSAPATLPTSSQQQQPHPQPHAEPSPLTVAQQPPLQSHPQHQPPLQQQLLQQQSPVVPVVASQNSSTHSGMKPLPTTAAPPCSSGAAANAGEDDFADFQVATPAVRHTPATTTKGVAMPPPPPRTDDGFGEFIGGGNIAVRGGGFGLSYPGPAHAPHSHQPAHPPIHQPGHPPVHQPAHLPSHSHVGNGVVMMGNGHVPNHPHHHPAPPPVAPEPPSMPPMMPLPLPSEDKYNNNVRSFFCSSDSSTGHTSPSFEDDDFTDGRDSLSQVSTSEQSENEDIRNFENYVEEFNRKKESTDGSPLHCPFPTVPANAAAGRNAKPSGAMKLPVPSGSVAVGIPGPPVGTTAIGVSSPGVLSPPQGQSGGRAGFGSLGHEPSAQLSASPEFDDFKSAPMSSSKPMTVPSSMPVLNMNKNQNSDEDFADFKSASELAGSGPVSSAPAGEVSLIGEEDKYGALRVLTLDSPQPSLFEKGQGPSDPALGETAMPNEDASAENADGDDWADFAEAPAASGSAVGSEVSFPASVPAGVSSDPAATTTVPSSTTNATRVGSNKGDILKLFSAGMTGSGSGTLASLTSGDLSSAGGSKSGSLFGDDASLSQTPSAATSHGLDASIFGDSTPSSSLPSGDATTSTSLWVTNLQKEDGDWSDFSGPGMQKHQGSFVEKNVPSGGVGDSSDNWGQFSAPSSLGLNSNPSVGDMSMAATFGSVTDNNSWGDFSQMSNNPGSSQADDDDWCDFSTAGVGDAGSTDVGEGEGPGGGGSAHMVTIKKQNLGTSEILGLFKVREDAATLSSYQLPTQTTPTAATANSGLTGQRNGSGSRPSLGAHGKRLSSDFDDDMGPPPMDFGQDDDEDEHAFSRGYDLDDILQRPPPTTTYSPFGLTQAGHVYSRASGVNKVKESKEDSGSVHSLELPSAHPNDPSGTDSQSVSSADLTGTEAVTEGDIAPAVSAESKSLDSLDLKLEPLEVDSGTGKEDSSAQQVITTPISAHQPAHQPIQPQELLDSMPDFADKYNIEREAQGSDRYGQEWERCLTSCGQVIEEANTIFNSISSSSVCSEVLKSSQGNEYVTSVIEIYRVVCRVMTSMRATAISTTELEKNVRSIDLAWNNLTAFLVGASLLPDPASLVFTNSVLKSDMEAAQNQACGVCLLNVDSKSLAASSSSSSPSLSLSSSLNGVSHSKLTYAGRQYHATCANFWVNRVDQTLPSLTLSELL</sequence>
<feature type="compositionally biased region" description="Polar residues" evidence="1">
    <location>
        <begin position="94"/>
        <end position="103"/>
    </location>
</feature>
<dbReference type="GeneID" id="101855123"/>
<protein>
    <submittedName>
        <fullName evidence="4">Synergin gamma isoform X1</fullName>
    </submittedName>
</protein>
<feature type="compositionally biased region" description="Basic and acidic residues" evidence="1">
    <location>
        <begin position="1363"/>
        <end position="1372"/>
    </location>
</feature>
<evidence type="ECO:0000313" key="4">
    <source>
        <dbReference type="RefSeq" id="XP_012941236.1"/>
    </source>
</evidence>
<feature type="region of interest" description="Disordered" evidence="1">
    <location>
        <begin position="711"/>
        <end position="747"/>
    </location>
</feature>
<dbReference type="PANTHER" id="PTHR15463:SF2">
    <property type="entry name" value="SYNERGIN GAMMA"/>
    <property type="match status" value="1"/>
</dbReference>
<feature type="compositionally biased region" description="Polar residues" evidence="1">
    <location>
        <begin position="1183"/>
        <end position="1196"/>
    </location>
</feature>
<dbReference type="PROSITE" id="PS50031">
    <property type="entry name" value="EH"/>
    <property type="match status" value="1"/>
</dbReference>
<feature type="region of interest" description="Disordered" evidence="1">
    <location>
        <begin position="1360"/>
        <end position="1401"/>
    </location>
</feature>
<feature type="region of interest" description="Disordered" evidence="1">
    <location>
        <begin position="622"/>
        <end position="699"/>
    </location>
</feature>
<feature type="compositionally biased region" description="Polar residues" evidence="1">
    <location>
        <begin position="1387"/>
        <end position="1400"/>
    </location>
</feature>
<dbReference type="InterPro" id="IPR039656">
    <property type="entry name" value="SYNRG"/>
</dbReference>
<dbReference type="InterPro" id="IPR000261">
    <property type="entry name" value="EH_dom"/>
</dbReference>
<feature type="compositionally biased region" description="Polar residues" evidence="1">
    <location>
        <begin position="1275"/>
        <end position="1288"/>
    </location>
</feature>
<feature type="compositionally biased region" description="Low complexity" evidence="1">
    <location>
        <begin position="1264"/>
        <end position="1274"/>
    </location>
</feature>
<feature type="compositionally biased region" description="Low complexity" evidence="1">
    <location>
        <begin position="711"/>
        <end position="722"/>
    </location>
</feature>
<feature type="region of interest" description="Disordered" evidence="1">
    <location>
        <begin position="1183"/>
        <end position="1232"/>
    </location>
</feature>
<dbReference type="Pfam" id="PF12763">
    <property type="entry name" value="EH"/>
    <property type="match status" value="1"/>
</dbReference>
<dbReference type="RefSeq" id="XP_012941236.1">
    <property type="nucleotide sequence ID" value="XM_013085782.1"/>
</dbReference>
<feature type="region of interest" description="Disordered" evidence="1">
    <location>
        <begin position="237"/>
        <end position="260"/>
    </location>
</feature>
<feature type="region of interest" description="Disordered" evidence="1">
    <location>
        <begin position="818"/>
        <end position="910"/>
    </location>
</feature>
<name>A0ABM1A5J1_APLCA</name>
<dbReference type="Gene3D" id="1.10.238.10">
    <property type="entry name" value="EF-hand"/>
    <property type="match status" value="1"/>
</dbReference>
<feature type="compositionally biased region" description="Low complexity" evidence="1">
    <location>
        <begin position="180"/>
        <end position="194"/>
    </location>
</feature>
<dbReference type="Pfam" id="PF25999">
    <property type="entry name" value="SYNRG_C"/>
    <property type="match status" value="1"/>
</dbReference>
<feature type="compositionally biased region" description="Pro residues" evidence="1">
    <location>
        <begin position="631"/>
        <end position="644"/>
    </location>
</feature>
<feature type="compositionally biased region" description="Low complexity" evidence="1">
    <location>
        <begin position="473"/>
        <end position="485"/>
    </location>
</feature>
<keyword evidence="3" id="KW-1185">Reference proteome</keyword>
<evidence type="ECO:0000313" key="3">
    <source>
        <dbReference type="Proteomes" id="UP000694888"/>
    </source>
</evidence>
<feature type="region of interest" description="Disordered" evidence="1">
    <location>
        <begin position="1036"/>
        <end position="1099"/>
    </location>
</feature>
<feature type="compositionally biased region" description="Low complexity" evidence="1">
    <location>
        <begin position="493"/>
        <end position="529"/>
    </location>
</feature>
<feature type="compositionally biased region" description="Low complexity" evidence="1">
    <location>
        <begin position="654"/>
        <end position="668"/>
    </location>
</feature>
<evidence type="ECO:0000259" key="2">
    <source>
        <dbReference type="PROSITE" id="PS50031"/>
    </source>
</evidence>
<dbReference type="SUPFAM" id="SSF47473">
    <property type="entry name" value="EF-hand"/>
    <property type="match status" value="1"/>
</dbReference>
<evidence type="ECO:0000256" key="1">
    <source>
        <dbReference type="SAM" id="MobiDB-lite"/>
    </source>
</evidence>
<feature type="region of interest" description="Disordered" evidence="1">
    <location>
        <begin position="1260"/>
        <end position="1348"/>
    </location>
</feature>
<feature type="region of interest" description="Disordered" evidence="1">
    <location>
        <begin position="934"/>
        <end position="1018"/>
    </location>
</feature>
<feature type="compositionally biased region" description="Polar residues" evidence="1">
    <location>
        <begin position="734"/>
        <end position="743"/>
    </location>
</feature>
<gene>
    <name evidence="4" type="primary">LOC101855123</name>
</gene>
<dbReference type="InterPro" id="IPR059024">
    <property type="entry name" value="SYNRG_C"/>
</dbReference>
<feature type="compositionally biased region" description="Polar residues" evidence="1">
    <location>
        <begin position="1084"/>
        <end position="1099"/>
    </location>
</feature>
<feature type="compositionally biased region" description="Polar residues" evidence="1">
    <location>
        <begin position="862"/>
        <end position="873"/>
    </location>
</feature>
<reference evidence="4" key="1">
    <citation type="submission" date="2025-08" db="UniProtKB">
        <authorList>
            <consortium name="RefSeq"/>
        </authorList>
    </citation>
    <scope>IDENTIFICATION</scope>
</reference>
<proteinExistence type="predicted"/>
<feature type="compositionally biased region" description="Gly residues" evidence="1">
    <location>
        <begin position="831"/>
        <end position="840"/>
    </location>
</feature>
<dbReference type="InterPro" id="IPR011992">
    <property type="entry name" value="EF-hand-dom_pair"/>
</dbReference>
<feature type="compositionally biased region" description="Low complexity" evidence="1">
    <location>
        <begin position="973"/>
        <end position="988"/>
    </location>
</feature>
<dbReference type="PANTHER" id="PTHR15463">
    <property type="entry name" value="AP1 GAMMA SUBUNIT BINDING PROTEIN 1"/>
    <property type="match status" value="1"/>
</dbReference>
<organism evidence="3 4">
    <name type="scientific">Aplysia californica</name>
    <name type="common">California sea hare</name>
    <dbReference type="NCBI Taxonomy" id="6500"/>
    <lineage>
        <taxon>Eukaryota</taxon>
        <taxon>Metazoa</taxon>
        <taxon>Spiralia</taxon>
        <taxon>Lophotrochozoa</taxon>
        <taxon>Mollusca</taxon>
        <taxon>Gastropoda</taxon>
        <taxon>Heterobranchia</taxon>
        <taxon>Euthyneura</taxon>
        <taxon>Tectipleura</taxon>
        <taxon>Aplysiida</taxon>
        <taxon>Aplysioidea</taxon>
        <taxon>Aplysiidae</taxon>
        <taxon>Aplysia</taxon>
    </lineage>
</organism>
<feature type="domain" description="EH" evidence="2">
    <location>
        <begin position="371"/>
        <end position="479"/>
    </location>
</feature>
<feature type="compositionally biased region" description="Low complexity" evidence="1">
    <location>
        <begin position="1038"/>
        <end position="1061"/>
    </location>
</feature>
<feature type="region of interest" description="Disordered" evidence="1">
    <location>
        <begin position="340"/>
        <end position="359"/>
    </location>
</feature>
<feature type="region of interest" description="Disordered" evidence="1">
    <location>
        <begin position="172"/>
        <end position="204"/>
    </location>
</feature>
<feature type="region of interest" description="Disordered" evidence="1">
    <location>
        <begin position="463"/>
        <end position="559"/>
    </location>
</feature>
<feature type="compositionally biased region" description="Low complexity" evidence="1">
    <location>
        <begin position="998"/>
        <end position="1015"/>
    </location>
</feature>
<feature type="region of interest" description="Disordered" evidence="1">
    <location>
        <begin position="65"/>
        <end position="110"/>
    </location>
</feature>
<feature type="compositionally biased region" description="Polar residues" evidence="1">
    <location>
        <begin position="1065"/>
        <end position="1074"/>
    </location>
</feature>
<dbReference type="Proteomes" id="UP000694888">
    <property type="component" value="Unplaced"/>
</dbReference>